<gene>
    <name evidence="1" type="ORF">MM59RIKEN_19720</name>
</gene>
<proteinExistence type="predicted"/>
<evidence type="ECO:0000313" key="2">
    <source>
        <dbReference type="Proteomes" id="UP000679848"/>
    </source>
</evidence>
<dbReference type="EMBL" id="AP023420">
    <property type="protein sequence ID" value="BCK84653.1"/>
    <property type="molecule type" value="Genomic_DNA"/>
</dbReference>
<dbReference type="AlphaFoldDB" id="A0A810QJS0"/>
<reference evidence="1" key="1">
    <citation type="submission" date="2020-09" db="EMBL/GenBank/DDBJ databases">
        <title>New species isolated from human feces.</title>
        <authorList>
            <person name="Kitahara M."/>
            <person name="Shigeno Y."/>
            <person name="Shime M."/>
            <person name="Matsumoto Y."/>
            <person name="Nakamura S."/>
            <person name="Motooka D."/>
            <person name="Fukuoka S."/>
            <person name="Nishikawa H."/>
            <person name="Benno Y."/>
        </authorList>
    </citation>
    <scope>NUCLEOTIDE SEQUENCE</scope>
    <source>
        <strain evidence="1">MM59</strain>
    </source>
</reference>
<organism evidence="1 2">
    <name type="scientific">Pusillibacter faecalis</name>
    <dbReference type="NCBI Taxonomy" id="2714358"/>
    <lineage>
        <taxon>Bacteria</taxon>
        <taxon>Bacillati</taxon>
        <taxon>Bacillota</taxon>
        <taxon>Clostridia</taxon>
        <taxon>Eubacteriales</taxon>
        <taxon>Oscillospiraceae</taxon>
        <taxon>Pusillibacter</taxon>
    </lineage>
</organism>
<evidence type="ECO:0000313" key="1">
    <source>
        <dbReference type="EMBL" id="BCK84653.1"/>
    </source>
</evidence>
<dbReference type="Proteomes" id="UP000679848">
    <property type="component" value="Chromosome"/>
</dbReference>
<dbReference type="RefSeq" id="WP_213543252.1">
    <property type="nucleotide sequence ID" value="NZ_AP023420.1"/>
</dbReference>
<protein>
    <submittedName>
        <fullName evidence="1">Uncharacterized protein</fullName>
    </submittedName>
</protein>
<accession>A0A810QJS0</accession>
<name>A0A810QJS0_9FIRM</name>
<keyword evidence="2" id="KW-1185">Reference proteome</keyword>
<dbReference type="KEGG" id="pfaa:MM59RIKEN_19720"/>
<sequence>MALCVADRRGRITRDYMKALCCRFETTSRRAEYLGRKIEWTYRHLTRLLNKPEQKLLLKTADLENALREEACLNSFISGYRLAQGIQQELLADQPPCHFETEDKHRACDLARRER</sequence>